<keyword evidence="1" id="KW-1133">Transmembrane helix</keyword>
<name>F0SQN2_RUBBR</name>
<evidence type="ECO:0000313" key="4">
    <source>
        <dbReference type="Proteomes" id="UP000006860"/>
    </source>
</evidence>
<proteinExistence type="predicted"/>
<organism evidence="3 4">
    <name type="scientific">Rubinisphaera brasiliensis (strain ATCC 49424 / DSM 5305 / JCM 21570 / IAM 15109 / NBRC 103401 / IFAM 1448)</name>
    <name type="common">Planctomyces brasiliensis</name>
    <dbReference type="NCBI Taxonomy" id="756272"/>
    <lineage>
        <taxon>Bacteria</taxon>
        <taxon>Pseudomonadati</taxon>
        <taxon>Planctomycetota</taxon>
        <taxon>Planctomycetia</taxon>
        <taxon>Planctomycetales</taxon>
        <taxon>Planctomycetaceae</taxon>
        <taxon>Rubinisphaera</taxon>
    </lineage>
</organism>
<dbReference type="Pfam" id="PF07811">
    <property type="entry name" value="TadE"/>
    <property type="match status" value="1"/>
</dbReference>
<keyword evidence="4" id="KW-1185">Reference proteome</keyword>
<reference evidence="4" key="1">
    <citation type="submission" date="2011-02" db="EMBL/GenBank/DDBJ databases">
        <title>The complete genome of Planctomyces brasiliensis DSM 5305.</title>
        <authorList>
            <person name="Lucas S."/>
            <person name="Copeland A."/>
            <person name="Lapidus A."/>
            <person name="Bruce D."/>
            <person name="Goodwin L."/>
            <person name="Pitluck S."/>
            <person name="Kyrpides N."/>
            <person name="Mavromatis K."/>
            <person name="Pagani I."/>
            <person name="Ivanova N."/>
            <person name="Ovchinnikova G."/>
            <person name="Lu M."/>
            <person name="Detter J.C."/>
            <person name="Han C."/>
            <person name="Land M."/>
            <person name="Hauser L."/>
            <person name="Markowitz V."/>
            <person name="Cheng J.-F."/>
            <person name="Hugenholtz P."/>
            <person name="Woyke T."/>
            <person name="Wu D."/>
            <person name="Tindall B."/>
            <person name="Pomrenke H.G."/>
            <person name="Brambilla E."/>
            <person name="Klenk H.-P."/>
            <person name="Eisen J.A."/>
        </authorList>
    </citation>
    <scope>NUCLEOTIDE SEQUENCE [LARGE SCALE GENOMIC DNA]</scope>
    <source>
        <strain evidence="4">ATCC 49424 / DSM 5305 / JCM 21570 / NBRC 103401 / IFAM 1448</strain>
    </source>
</reference>
<dbReference type="eggNOG" id="COG4961">
    <property type="taxonomic scope" value="Bacteria"/>
</dbReference>
<dbReference type="EMBL" id="CP002546">
    <property type="protein sequence ID" value="ADY59062.1"/>
    <property type="molecule type" value="Genomic_DNA"/>
</dbReference>
<evidence type="ECO:0000256" key="1">
    <source>
        <dbReference type="SAM" id="Phobius"/>
    </source>
</evidence>
<sequence>MKRISPAPTKPVCADSRRGAAMVEFAFVAPVFLLLIIGTIEMGNALEASTQLSSALREGGRLAGMDWEGLISENETPNQKVIRDIKNFLTAAGYPGDSVTVTITSAEGTDVGETFNLGNPDNEMRLFKLEATIPYEQISSFPHGFMKGRDVRSHLVMRAGRISLMN</sequence>
<dbReference type="InterPro" id="IPR012495">
    <property type="entry name" value="TadE-like_dom"/>
</dbReference>
<dbReference type="KEGG" id="pbs:Plabr_1450"/>
<feature type="transmembrane region" description="Helical" evidence="1">
    <location>
        <begin position="21"/>
        <end position="40"/>
    </location>
</feature>
<dbReference type="OrthoDB" id="261466at2"/>
<protein>
    <submittedName>
        <fullName evidence="3">TadE family protein</fullName>
    </submittedName>
</protein>
<keyword evidence="1" id="KW-0812">Transmembrane</keyword>
<dbReference type="Proteomes" id="UP000006860">
    <property type="component" value="Chromosome"/>
</dbReference>
<evidence type="ECO:0000259" key="2">
    <source>
        <dbReference type="Pfam" id="PF07811"/>
    </source>
</evidence>
<dbReference type="AlphaFoldDB" id="F0SQN2"/>
<feature type="domain" description="TadE-like" evidence="2">
    <location>
        <begin position="19"/>
        <end position="61"/>
    </location>
</feature>
<dbReference type="HOGENOM" id="CLU_1601459_0_0_0"/>
<keyword evidence="1" id="KW-0472">Membrane</keyword>
<gene>
    <name evidence="3" type="ordered locus">Plabr_1450</name>
</gene>
<dbReference type="STRING" id="756272.Plabr_1450"/>
<accession>F0SQN2</accession>
<evidence type="ECO:0000313" key="3">
    <source>
        <dbReference type="EMBL" id="ADY59062.1"/>
    </source>
</evidence>